<comment type="caution">
    <text evidence="2">The sequence shown here is derived from an EMBL/GenBank/DDBJ whole genome shotgun (WGS) entry which is preliminary data.</text>
</comment>
<evidence type="ECO:0000313" key="2">
    <source>
        <dbReference type="EMBL" id="CAE6486757.1"/>
    </source>
</evidence>
<sequence>MHVETVNTTNPLIISDEDRSKALRSDEGKKLTPQNYITTVTKRKQTKKETLLSDQDIRRWYTNIARGSPLTAEVRLRRISHFCEINNTTPAKFAKLALKNLRSATDLIEDHISWMEKQNHAPGYIDSTLSATKSWLRHFDIEIKRNIKVRYSDSTPTLEGERVPNREEMIEVFNRAPLRTAAMISLISKSGLRLQVLGNHDATDGLILSDTPDIVIQDSKAICQKIPCMVTVRKTLSKARHQYFTFLTRDGVDKILAYLNDRLARGEILGADSALIAPDASYKIYRGTNTGKKFLPTAVISRDIRETLRPRFDWRPYVFRAFFDTQLLMAEARGKIAHDFRVFFMGHKGSIEAKYTTNKGILPDELIEEMRAAFTRSEYLLDQPQDAQTQTQNAENKMQQPHQMIIAIERAEEMILQGWRFVATLPNNRAVVEKIGVGMEPVWNNR</sequence>
<reference evidence="2" key="1">
    <citation type="submission" date="2021-02" db="EMBL/GenBank/DDBJ databases">
        <authorList>
            <person name="Han P."/>
        </authorList>
    </citation>
    <scope>NUCLEOTIDE SEQUENCE</scope>
    <source>
        <strain evidence="2">Candidatus Nitrosotenuis uzonensis 5A</strain>
    </source>
</reference>
<dbReference type="EMBL" id="CAJNAQ010000002">
    <property type="protein sequence ID" value="CAE6486757.1"/>
    <property type="molecule type" value="Genomic_DNA"/>
</dbReference>
<evidence type="ECO:0000256" key="1">
    <source>
        <dbReference type="SAM" id="MobiDB-lite"/>
    </source>
</evidence>
<evidence type="ECO:0000313" key="3">
    <source>
        <dbReference type="Proteomes" id="UP000655759"/>
    </source>
</evidence>
<feature type="region of interest" description="Disordered" evidence="1">
    <location>
        <begin position="1"/>
        <end position="28"/>
    </location>
</feature>
<organism evidence="2 3">
    <name type="scientific">Candidatus Nitrosotenuis uzonensis</name>
    <dbReference type="NCBI Taxonomy" id="1407055"/>
    <lineage>
        <taxon>Archaea</taxon>
        <taxon>Nitrososphaerota</taxon>
        <taxon>Candidatus Nitrosotenuis</taxon>
    </lineage>
</organism>
<dbReference type="Proteomes" id="UP000655759">
    <property type="component" value="Unassembled WGS sequence"/>
</dbReference>
<protein>
    <recommendedName>
        <fullName evidence="4">Site-specific integrase</fullName>
    </recommendedName>
</protein>
<dbReference type="AlphaFoldDB" id="A0A812EWF9"/>
<feature type="compositionally biased region" description="Basic and acidic residues" evidence="1">
    <location>
        <begin position="16"/>
        <end position="28"/>
    </location>
</feature>
<accession>A0A812EWF9</accession>
<name>A0A812EWF9_9ARCH</name>
<evidence type="ECO:0008006" key="4">
    <source>
        <dbReference type="Google" id="ProtNLM"/>
    </source>
</evidence>
<gene>
    <name evidence="2" type="ORF">NUZ5A_20189</name>
</gene>
<feature type="compositionally biased region" description="Polar residues" evidence="1">
    <location>
        <begin position="1"/>
        <end position="12"/>
    </location>
</feature>
<proteinExistence type="predicted"/>